<sequence length="66" mass="7165">MNVVNISGVEPGFFATVAIFLLFILSMLSMGVLRLFQLRKRSGAYYFVAGAAGIVAFVAVLSVWYA</sequence>
<keyword evidence="1" id="KW-0472">Membrane</keyword>
<comment type="caution">
    <text evidence="2">The sequence shown here is derived from an EMBL/GenBank/DDBJ whole genome shotgun (WGS) entry which is preliminary data.</text>
</comment>
<protein>
    <submittedName>
        <fullName evidence="2">Uncharacterized protein</fullName>
    </submittedName>
</protein>
<name>A0A2V5KYN7_9BACL</name>
<feature type="transmembrane region" description="Helical" evidence="1">
    <location>
        <begin position="45"/>
        <end position="65"/>
    </location>
</feature>
<keyword evidence="1" id="KW-0812">Transmembrane</keyword>
<organism evidence="2 3">
    <name type="scientific">Paenibacillus flagellatus</name>
    <dbReference type="NCBI Taxonomy" id="2211139"/>
    <lineage>
        <taxon>Bacteria</taxon>
        <taxon>Bacillati</taxon>
        <taxon>Bacillota</taxon>
        <taxon>Bacilli</taxon>
        <taxon>Bacillales</taxon>
        <taxon>Paenibacillaceae</taxon>
        <taxon>Paenibacillus</taxon>
    </lineage>
</organism>
<keyword evidence="3" id="KW-1185">Reference proteome</keyword>
<dbReference type="RefSeq" id="WP_110840110.1">
    <property type="nucleotide sequence ID" value="NZ_QJVJ01000004.1"/>
</dbReference>
<keyword evidence="1" id="KW-1133">Transmembrane helix</keyword>
<dbReference type="EMBL" id="QJVJ01000004">
    <property type="protein sequence ID" value="PYI55116.1"/>
    <property type="molecule type" value="Genomic_DNA"/>
</dbReference>
<feature type="transmembrane region" description="Helical" evidence="1">
    <location>
        <begin position="12"/>
        <end position="33"/>
    </location>
</feature>
<proteinExistence type="predicted"/>
<evidence type="ECO:0000256" key="1">
    <source>
        <dbReference type="SAM" id="Phobius"/>
    </source>
</evidence>
<reference evidence="2 3" key="1">
    <citation type="submission" date="2018-05" db="EMBL/GenBank/DDBJ databases">
        <title>Paenibacillus flagellatus sp. nov., isolated from selenium mineral soil.</title>
        <authorList>
            <person name="Dai X."/>
        </authorList>
    </citation>
    <scope>NUCLEOTIDE SEQUENCE [LARGE SCALE GENOMIC DNA]</scope>
    <source>
        <strain evidence="2 3">DXL2</strain>
    </source>
</reference>
<dbReference type="AlphaFoldDB" id="A0A2V5KYN7"/>
<accession>A0A2V5KYN7</accession>
<dbReference type="Proteomes" id="UP000247476">
    <property type="component" value="Unassembled WGS sequence"/>
</dbReference>
<gene>
    <name evidence="2" type="ORF">DLM86_11345</name>
</gene>
<dbReference type="OrthoDB" id="2664893at2"/>
<evidence type="ECO:0000313" key="2">
    <source>
        <dbReference type="EMBL" id="PYI55116.1"/>
    </source>
</evidence>
<evidence type="ECO:0000313" key="3">
    <source>
        <dbReference type="Proteomes" id="UP000247476"/>
    </source>
</evidence>